<evidence type="ECO:0000256" key="1">
    <source>
        <dbReference type="SAM" id="Phobius"/>
    </source>
</evidence>
<dbReference type="RefSeq" id="WP_107815946.1">
    <property type="nucleotide sequence ID" value="NZ_QAOH01000004.1"/>
</dbReference>
<dbReference type="OrthoDB" id="7743910at2"/>
<evidence type="ECO:0008006" key="4">
    <source>
        <dbReference type="Google" id="ProtNLM"/>
    </source>
</evidence>
<protein>
    <recommendedName>
        <fullName evidence="4">Anti-sigma factor RsiW</fullName>
    </recommendedName>
</protein>
<keyword evidence="1" id="KW-0812">Transmembrane</keyword>
<sequence length="246" mass="25798">MTKPKLSDEILMAYADGELDSETSRAVEVAMQADSSVADRVALFGETKHILKQAALARSEAPLPQPLKAKIDRAFANAETAPEVIVPLRQRRKTEWQPLALAASIALAIGLGGGLLLSRTLTPQTTVADLAVLSTSVVRATLNDLPSGAERHVAGGVVRAIASFRDADGTLCREFEFDGSARAHIAVACHSDDTWVLRFAVIADVASGGYAPASSHDALDAYLVSIDAGPPLSAESEADSLSALAR</sequence>
<keyword evidence="1" id="KW-1133">Transmembrane helix</keyword>
<dbReference type="AlphaFoldDB" id="A0A2T5HSQ2"/>
<gene>
    <name evidence="2" type="ORF">C8N42_104247</name>
</gene>
<accession>A0A2T5HSQ2</accession>
<evidence type="ECO:0000313" key="2">
    <source>
        <dbReference type="EMBL" id="PTQ74602.1"/>
    </source>
</evidence>
<organism evidence="2 3">
    <name type="scientific">Celeribacter persicus</name>
    <dbReference type="NCBI Taxonomy" id="1651082"/>
    <lineage>
        <taxon>Bacteria</taxon>
        <taxon>Pseudomonadati</taxon>
        <taxon>Pseudomonadota</taxon>
        <taxon>Alphaproteobacteria</taxon>
        <taxon>Rhodobacterales</taxon>
        <taxon>Roseobacteraceae</taxon>
        <taxon>Celeribacter</taxon>
    </lineage>
</organism>
<feature type="transmembrane region" description="Helical" evidence="1">
    <location>
        <begin position="99"/>
        <end position="117"/>
    </location>
</feature>
<dbReference type="InterPro" id="IPR041916">
    <property type="entry name" value="Anti_sigma_zinc_sf"/>
</dbReference>
<dbReference type="Gene3D" id="1.10.10.1320">
    <property type="entry name" value="Anti-sigma factor, zinc-finger domain"/>
    <property type="match status" value="1"/>
</dbReference>
<comment type="caution">
    <text evidence="2">The sequence shown here is derived from an EMBL/GenBank/DDBJ whole genome shotgun (WGS) entry which is preliminary data.</text>
</comment>
<keyword evidence="1" id="KW-0472">Membrane</keyword>
<dbReference type="EMBL" id="QAOH01000004">
    <property type="protein sequence ID" value="PTQ74602.1"/>
    <property type="molecule type" value="Genomic_DNA"/>
</dbReference>
<dbReference type="Proteomes" id="UP000244077">
    <property type="component" value="Unassembled WGS sequence"/>
</dbReference>
<name>A0A2T5HSQ2_9RHOB</name>
<proteinExistence type="predicted"/>
<reference evidence="2 3" key="1">
    <citation type="submission" date="2018-04" db="EMBL/GenBank/DDBJ databases">
        <title>Genomic Encyclopedia of Archaeal and Bacterial Type Strains, Phase II (KMG-II): from individual species to whole genera.</title>
        <authorList>
            <person name="Goeker M."/>
        </authorList>
    </citation>
    <scope>NUCLEOTIDE SEQUENCE [LARGE SCALE GENOMIC DNA]</scope>
    <source>
        <strain evidence="2 3">DSM 100434</strain>
    </source>
</reference>
<evidence type="ECO:0000313" key="3">
    <source>
        <dbReference type="Proteomes" id="UP000244077"/>
    </source>
</evidence>
<keyword evidence="3" id="KW-1185">Reference proteome</keyword>